<evidence type="ECO:0000313" key="3">
    <source>
        <dbReference type="Proteomes" id="UP001139263"/>
    </source>
</evidence>
<feature type="transmembrane region" description="Helical" evidence="1">
    <location>
        <begin position="6"/>
        <end position="22"/>
    </location>
</feature>
<accession>A0A9X1V944</accession>
<dbReference type="InterPro" id="IPR014198">
    <property type="entry name" value="Spore_III_AB"/>
</dbReference>
<proteinExistence type="predicted"/>
<keyword evidence="1" id="KW-1133">Transmembrane helix</keyword>
<dbReference type="Pfam" id="PF09548">
    <property type="entry name" value="Spore_III_AB"/>
    <property type="match status" value="1"/>
</dbReference>
<name>A0A9X1V944_9BACL</name>
<dbReference type="EMBL" id="JALBUF010000003">
    <property type="protein sequence ID" value="MCI0183154.1"/>
    <property type="molecule type" value="Genomic_DNA"/>
</dbReference>
<evidence type="ECO:0000313" key="2">
    <source>
        <dbReference type="EMBL" id="MCI0183154.1"/>
    </source>
</evidence>
<organism evidence="2 3">
    <name type="scientific">Sulfoacidibacillus ferrooxidans</name>
    <dbReference type="NCBI Taxonomy" id="2005001"/>
    <lineage>
        <taxon>Bacteria</taxon>
        <taxon>Bacillati</taxon>
        <taxon>Bacillota</taxon>
        <taxon>Bacilli</taxon>
        <taxon>Bacillales</taxon>
        <taxon>Alicyclobacillaceae</taxon>
        <taxon>Sulfoacidibacillus</taxon>
    </lineage>
</organism>
<evidence type="ECO:0000256" key="1">
    <source>
        <dbReference type="SAM" id="Phobius"/>
    </source>
</evidence>
<gene>
    <name evidence="2" type="primary">spoIIIAB</name>
    <name evidence="2" type="ORF">MM817_01424</name>
</gene>
<keyword evidence="3" id="KW-1185">Reference proteome</keyword>
<dbReference type="PIRSF" id="PIRSF021435">
    <property type="entry name" value="SpoIIIAB"/>
    <property type="match status" value="1"/>
</dbReference>
<sequence>MNPTLWQIAGASIVMVGSAVYGRQFSLYFRARPQELRQLAAMLRSLRADISYQRLPLQEAFLHASRQGQAGHALSELFITASEALGHPGSTAFEAWRDALQQHLPKLHLSTEDVHILESLGHSIGMTGVVEQAAQLDAALALLNDRERDAMEERTRYERVYQTLGVLAGVLIVVMLI</sequence>
<dbReference type="Proteomes" id="UP001139263">
    <property type="component" value="Unassembled WGS sequence"/>
</dbReference>
<dbReference type="AlphaFoldDB" id="A0A9X1V944"/>
<keyword evidence="1" id="KW-0812">Transmembrane</keyword>
<keyword evidence="1" id="KW-0472">Membrane</keyword>
<feature type="transmembrane region" description="Helical" evidence="1">
    <location>
        <begin position="160"/>
        <end position="176"/>
    </location>
</feature>
<protein>
    <submittedName>
        <fullName evidence="2">Stage III sporulation protein AB</fullName>
    </submittedName>
</protein>
<comment type="caution">
    <text evidence="2">The sequence shown here is derived from an EMBL/GenBank/DDBJ whole genome shotgun (WGS) entry which is preliminary data.</text>
</comment>
<dbReference type="RefSeq" id="WP_241713044.1">
    <property type="nucleotide sequence ID" value="NZ_JALBUF010000003.1"/>
</dbReference>
<reference evidence="2" key="1">
    <citation type="submission" date="2022-03" db="EMBL/GenBank/DDBJ databases">
        <title>Draft Genome Sequence of Firmicute Strain S0AB, a Heterotrophic Iron/Sulfur-Oxidizing Extreme Acidophile.</title>
        <authorList>
            <person name="Vergara E."/>
            <person name="Pakostova E."/>
            <person name="Johnson D.B."/>
            <person name="Holmes D.S."/>
        </authorList>
    </citation>
    <scope>NUCLEOTIDE SEQUENCE</scope>
    <source>
        <strain evidence="2">S0AB</strain>
    </source>
</reference>